<name>A0A6S6TTQ9_9GAMM</name>
<comment type="function">
    <text evidence="7">Site-specific tyrosine recombinase, which acts by catalyzing the cutting and rejoining of the recombining DNA molecules. The XerC-XerD complex is essential to convert dimers of the bacterial chromosome into monomers to permit their segregation at cell division. It also contributes to the segregational stability of plasmids.</text>
</comment>
<proteinExistence type="inferred from homology"/>
<dbReference type="GO" id="GO:0006310">
    <property type="term" value="P:DNA recombination"/>
    <property type="evidence" value="ECO:0007669"/>
    <property type="project" value="UniProtKB-KW"/>
</dbReference>
<dbReference type="InterPro" id="IPR010998">
    <property type="entry name" value="Integrase_recombinase_N"/>
</dbReference>
<dbReference type="Gene3D" id="1.10.150.130">
    <property type="match status" value="1"/>
</dbReference>
<comment type="subunit">
    <text evidence="8">Forms a cyclic heterotetrameric complex composed of two molecules of XerC and two molecules of XerD.</text>
</comment>
<evidence type="ECO:0000256" key="3">
    <source>
        <dbReference type="ARBA" id="ARBA00022490"/>
    </source>
</evidence>
<dbReference type="CDD" id="cd01193">
    <property type="entry name" value="INT_IntI_C"/>
    <property type="match status" value="1"/>
</dbReference>
<comment type="similarity">
    <text evidence="2">Belongs to the 'phage' integrase family.</text>
</comment>
<dbReference type="InterPro" id="IPR011010">
    <property type="entry name" value="DNA_brk_join_enz"/>
</dbReference>
<dbReference type="InterPro" id="IPR004107">
    <property type="entry name" value="Integrase_SAM-like_N"/>
</dbReference>
<evidence type="ECO:0000256" key="2">
    <source>
        <dbReference type="ARBA" id="ARBA00008857"/>
    </source>
</evidence>
<dbReference type="PANTHER" id="PTHR30349">
    <property type="entry name" value="PHAGE INTEGRASE-RELATED"/>
    <property type="match status" value="1"/>
</dbReference>
<dbReference type="InterPro" id="IPR013762">
    <property type="entry name" value="Integrase-like_cat_sf"/>
</dbReference>
<evidence type="ECO:0000256" key="8">
    <source>
        <dbReference type="ARBA" id="ARBA00038613"/>
    </source>
</evidence>
<dbReference type="InterPro" id="IPR050090">
    <property type="entry name" value="Tyrosine_recombinase_XerCD"/>
</dbReference>
<sequence length="437" mass="50216">HKNAVRWYVAHAQDYVKSLDNSRLQDQTYDDVSGYMNELGRNSRIKDWQFSQAVDAIRNLYIGFVSSEWKEKFDWDSLISCATELSASHPSLARENSSHQENSFSIPSSFITVKEVHDQYALAISKLVNKIRLDDYSIRTEQTYSHWVVRFLQFCSGKHISSIASFDVKQYLEYLALQRHVSVSTQKQALNALVYFFRNVLDKPLGEIGDFVKAKRSRKLPVVLTKDEVGQLMQYFNPTHALMAGLLYGSGMRLMECVRMRVQDVDFGYRQIVIRNGKGKKDRVVPLPQRYIEPIKAHIEKARLIHQKDLADGFGEVYLPDALSRKFKNAAKDFKWQFVFQATRISSDPRTGARRRHHIHETSLQKAVNRAGKEAGIMKRVNCHVLRHSFATHLLEAGYDIRTVQELLGHADVSTTMIYTHVMNTPGMSVRSPADML</sequence>
<keyword evidence="6" id="KW-0233">DNA recombination</keyword>
<dbReference type="PANTHER" id="PTHR30349:SF64">
    <property type="entry name" value="PROPHAGE INTEGRASE INTD-RELATED"/>
    <property type="match status" value="1"/>
</dbReference>
<dbReference type="Gene3D" id="1.10.443.10">
    <property type="entry name" value="Intergrase catalytic core"/>
    <property type="match status" value="1"/>
</dbReference>
<evidence type="ECO:0000256" key="4">
    <source>
        <dbReference type="ARBA" id="ARBA00022908"/>
    </source>
</evidence>
<dbReference type="AlphaFoldDB" id="A0A6S6TTQ9"/>
<evidence type="ECO:0000256" key="7">
    <source>
        <dbReference type="ARBA" id="ARBA00037721"/>
    </source>
</evidence>
<evidence type="ECO:0000259" key="9">
    <source>
        <dbReference type="PROSITE" id="PS51898"/>
    </source>
</evidence>
<dbReference type="Pfam" id="PF13495">
    <property type="entry name" value="Phage_int_SAM_4"/>
    <property type="match status" value="1"/>
</dbReference>
<keyword evidence="4" id="KW-0229">DNA integration</keyword>
<keyword evidence="3" id="KW-0963">Cytoplasm</keyword>
<evidence type="ECO:0000313" key="10">
    <source>
        <dbReference type="EMBL" id="CAA6821567.1"/>
    </source>
</evidence>
<dbReference type="FunFam" id="1.10.443.10:FF:000007">
    <property type="entry name" value="Tyrosine recombinase XerC"/>
    <property type="match status" value="1"/>
</dbReference>
<dbReference type="EMBL" id="CACVAY010000105">
    <property type="protein sequence ID" value="CAA6821567.1"/>
    <property type="molecule type" value="Genomic_DNA"/>
</dbReference>
<evidence type="ECO:0000256" key="6">
    <source>
        <dbReference type="ARBA" id="ARBA00023172"/>
    </source>
</evidence>
<dbReference type="GO" id="GO:0015074">
    <property type="term" value="P:DNA integration"/>
    <property type="evidence" value="ECO:0007669"/>
    <property type="project" value="UniProtKB-KW"/>
</dbReference>
<accession>A0A6S6TTQ9</accession>
<feature type="domain" description="Tyr recombinase" evidence="9">
    <location>
        <begin position="219"/>
        <end position="432"/>
    </location>
</feature>
<comment type="subcellular location">
    <subcellularLocation>
        <location evidence="1">Cytoplasm</location>
    </subcellularLocation>
</comment>
<keyword evidence="5" id="KW-0238">DNA-binding</keyword>
<dbReference type="PROSITE" id="PS51898">
    <property type="entry name" value="TYR_RECOMBINASE"/>
    <property type="match status" value="1"/>
</dbReference>
<dbReference type="NCBIfam" id="TIGR02249">
    <property type="entry name" value="integrase_gron"/>
    <property type="match status" value="1"/>
</dbReference>
<dbReference type="Pfam" id="PF00589">
    <property type="entry name" value="Phage_integrase"/>
    <property type="match status" value="1"/>
</dbReference>
<gene>
    <name evidence="10" type="ORF">HELGO_WM20015</name>
</gene>
<dbReference type="InterPro" id="IPR011946">
    <property type="entry name" value="Integrase_integron-type"/>
</dbReference>
<evidence type="ECO:0000256" key="5">
    <source>
        <dbReference type="ARBA" id="ARBA00023125"/>
    </source>
</evidence>
<evidence type="ECO:0000256" key="1">
    <source>
        <dbReference type="ARBA" id="ARBA00004496"/>
    </source>
</evidence>
<reference evidence="10" key="1">
    <citation type="submission" date="2020-01" db="EMBL/GenBank/DDBJ databases">
        <authorList>
            <person name="Meier V. D."/>
            <person name="Meier V D."/>
        </authorList>
    </citation>
    <scope>NUCLEOTIDE SEQUENCE</scope>
    <source>
        <strain evidence="10">HLG_WM_MAG_07</strain>
    </source>
</reference>
<dbReference type="GO" id="GO:0003677">
    <property type="term" value="F:DNA binding"/>
    <property type="evidence" value="ECO:0007669"/>
    <property type="project" value="UniProtKB-KW"/>
</dbReference>
<protein>
    <submittedName>
        <fullName evidence="10">Integron integrase IntIPac</fullName>
    </submittedName>
</protein>
<dbReference type="GO" id="GO:0005737">
    <property type="term" value="C:cytoplasm"/>
    <property type="evidence" value="ECO:0007669"/>
    <property type="project" value="UniProtKB-SubCell"/>
</dbReference>
<organism evidence="10">
    <name type="scientific">uncultured Thiotrichaceae bacterium</name>
    <dbReference type="NCBI Taxonomy" id="298394"/>
    <lineage>
        <taxon>Bacteria</taxon>
        <taxon>Pseudomonadati</taxon>
        <taxon>Pseudomonadota</taxon>
        <taxon>Gammaproteobacteria</taxon>
        <taxon>Thiotrichales</taxon>
        <taxon>Thiotrichaceae</taxon>
        <taxon>environmental samples</taxon>
    </lineage>
</organism>
<dbReference type="SUPFAM" id="SSF56349">
    <property type="entry name" value="DNA breaking-rejoining enzymes"/>
    <property type="match status" value="1"/>
</dbReference>
<dbReference type="InterPro" id="IPR002104">
    <property type="entry name" value="Integrase_catalytic"/>
</dbReference>
<feature type="non-terminal residue" evidence="10">
    <location>
        <position position="1"/>
    </location>
</feature>